<dbReference type="PANTHER" id="PTHR10963:SF55">
    <property type="entry name" value="GLYCOSIDE HYDROLASE FAMILY 16 PROTEIN"/>
    <property type="match status" value="1"/>
</dbReference>
<dbReference type="Pfam" id="PF00722">
    <property type="entry name" value="Glyco_hydro_16"/>
    <property type="match status" value="1"/>
</dbReference>
<dbReference type="InterPro" id="IPR013320">
    <property type="entry name" value="ConA-like_dom_sf"/>
</dbReference>
<dbReference type="SUPFAM" id="SSF49899">
    <property type="entry name" value="Concanavalin A-like lectins/glucanases"/>
    <property type="match status" value="1"/>
</dbReference>
<dbReference type="GO" id="GO:0005975">
    <property type="term" value="P:carbohydrate metabolic process"/>
    <property type="evidence" value="ECO:0007669"/>
    <property type="project" value="InterPro"/>
</dbReference>
<reference evidence="4" key="1">
    <citation type="submission" date="2020-02" db="EMBL/GenBank/DDBJ databases">
        <authorList>
            <person name="Meier V. D."/>
        </authorList>
    </citation>
    <scope>NUCLEOTIDE SEQUENCE</scope>
    <source>
        <strain evidence="4">AVDCRST_MAG75</strain>
    </source>
</reference>
<proteinExistence type="inferred from homology"/>
<feature type="domain" description="GH16" evidence="3">
    <location>
        <begin position="177"/>
        <end position="444"/>
    </location>
</feature>
<dbReference type="PANTHER" id="PTHR10963">
    <property type="entry name" value="GLYCOSYL HYDROLASE-RELATED"/>
    <property type="match status" value="1"/>
</dbReference>
<dbReference type="Gene3D" id="2.60.120.200">
    <property type="match status" value="1"/>
</dbReference>
<evidence type="ECO:0000256" key="1">
    <source>
        <dbReference type="ARBA" id="ARBA00006865"/>
    </source>
</evidence>
<organism evidence="4">
    <name type="scientific">uncultured Propionibacteriaceae bacterium</name>
    <dbReference type="NCBI Taxonomy" id="257457"/>
    <lineage>
        <taxon>Bacteria</taxon>
        <taxon>Bacillati</taxon>
        <taxon>Actinomycetota</taxon>
        <taxon>Actinomycetes</taxon>
        <taxon>Propionibacteriales</taxon>
        <taxon>Propionibacteriaceae</taxon>
        <taxon>environmental samples</taxon>
    </lineage>
</organism>
<dbReference type="InterPro" id="IPR050546">
    <property type="entry name" value="Glycosyl_Hydrlase_16"/>
</dbReference>
<dbReference type="GO" id="GO:0004553">
    <property type="term" value="F:hydrolase activity, hydrolyzing O-glycosyl compounds"/>
    <property type="evidence" value="ECO:0007669"/>
    <property type="project" value="InterPro"/>
</dbReference>
<protein>
    <submittedName>
        <fullName evidence="4">GH16</fullName>
    </submittedName>
</protein>
<dbReference type="InterPro" id="IPR000757">
    <property type="entry name" value="Beta-glucanase-like"/>
</dbReference>
<dbReference type="CDD" id="cd08023">
    <property type="entry name" value="GH16_laminarinase_like"/>
    <property type="match status" value="1"/>
</dbReference>
<gene>
    <name evidence="4" type="ORF">AVDCRST_MAG75-1747</name>
</gene>
<sequence length="446" mass="47774">MSVLLVAAIVAVAAVVVLYKQREGVVNSSANSGLAGWDARADVGPIQLRTTHFDQAPEGFSSGVELRRAADEQRAWARAIISLKDPTGFLRVGQGYRARVFVRDVTASGQTVGLLLGNENFEHRPTLEARYVSLDDDQWHELVLDFICTKPAAADTGIYLALPTSGPINLHITGVSLQQSDLAVPPTVDGQASRVLDFSGAAGAAPDPTVWNHEVGGGGWGNNELQTHTASRRNSALDGRGQLRITAREEDLTGPDGIPRKYTSARLTSKDKVEVPPGSYVEAPIIAPVGKGVWPAFWLLGSNIDEVGWPACGELDILEVVGSNPGTVHNAIHTAAVDDPKKDMPYGNGDEGGGSTKLRMPVDSRSHRYGVYFDKDLIVFYIDQQPTLTYTAAAARASGRTWPFDKDQFIILNVAVGGRESPEGTPFPRVMQVGAISIWDGGVPFG</sequence>
<dbReference type="PROSITE" id="PS51762">
    <property type="entry name" value="GH16_2"/>
    <property type="match status" value="1"/>
</dbReference>
<name>A0A6J4NQ97_9ACTN</name>
<evidence type="ECO:0000313" key="4">
    <source>
        <dbReference type="EMBL" id="CAA9394336.1"/>
    </source>
</evidence>
<dbReference type="AlphaFoldDB" id="A0A6J4NQ97"/>
<dbReference type="EMBL" id="CADCUO010000105">
    <property type="protein sequence ID" value="CAA9394336.1"/>
    <property type="molecule type" value="Genomic_DNA"/>
</dbReference>
<accession>A0A6J4NQ97</accession>
<feature type="region of interest" description="Disordered" evidence="2">
    <location>
        <begin position="339"/>
        <end position="360"/>
    </location>
</feature>
<comment type="similarity">
    <text evidence="1">Belongs to the glycosyl hydrolase 16 family.</text>
</comment>
<evidence type="ECO:0000259" key="3">
    <source>
        <dbReference type="PROSITE" id="PS51762"/>
    </source>
</evidence>
<evidence type="ECO:0000256" key="2">
    <source>
        <dbReference type="SAM" id="MobiDB-lite"/>
    </source>
</evidence>